<evidence type="ECO:0000313" key="2">
    <source>
        <dbReference type="EMBL" id="SFM82470.1"/>
    </source>
</evidence>
<name>A0A1I4U0V6_9HYPH</name>
<dbReference type="Proteomes" id="UP000199048">
    <property type="component" value="Unassembled WGS sequence"/>
</dbReference>
<gene>
    <name evidence="2" type="ORF">SAMN05192568_106118</name>
</gene>
<feature type="region of interest" description="Disordered" evidence="1">
    <location>
        <begin position="1"/>
        <end position="23"/>
    </location>
</feature>
<reference evidence="3" key="1">
    <citation type="submission" date="2016-10" db="EMBL/GenBank/DDBJ databases">
        <authorList>
            <person name="Varghese N."/>
            <person name="Submissions S."/>
        </authorList>
    </citation>
    <scope>NUCLEOTIDE SEQUENCE [LARGE SCALE GENOMIC DNA]</scope>
    <source>
        <strain evidence="3">BL36</strain>
    </source>
</reference>
<sequence>MPSKIIAVSGNENANAAEGRGGRLSPTHLTALREAASPLGFDDIGANAVAKRASHALWKRGFIRWGWVKHEGRELHKLVATPAGREALSREKADG</sequence>
<protein>
    <submittedName>
        <fullName evidence="2">Uncharacterized protein</fullName>
    </submittedName>
</protein>
<proteinExistence type="predicted"/>
<evidence type="ECO:0000313" key="3">
    <source>
        <dbReference type="Proteomes" id="UP000199048"/>
    </source>
</evidence>
<dbReference type="EMBL" id="FOTK01000061">
    <property type="protein sequence ID" value="SFM82470.1"/>
    <property type="molecule type" value="Genomic_DNA"/>
</dbReference>
<evidence type="ECO:0000256" key="1">
    <source>
        <dbReference type="SAM" id="MobiDB-lite"/>
    </source>
</evidence>
<accession>A0A1I4U0V6</accession>
<organism evidence="2 3">
    <name type="scientific">Methylobacterium pseudosasicola</name>
    <dbReference type="NCBI Taxonomy" id="582667"/>
    <lineage>
        <taxon>Bacteria</taxon>
        <taxon>Pseudomonadati</taxon>
        <taxon>Pseudomonadota</taxon>
        <taxon>Alphaproteobacteria</taxon>
        <taxon>Hyphomicrobiales</taxon>
        <taxon>Methylobacteriaceae</taxon>
        <taxon>Methylobacterium</taxon>
    </lineage>
</organism>
<dbReference type="AlphaFoldDB" id="A0A1I4U0V6"/>
<dbReference type="STRING" id="582667.SAMN05192568_106118"/>
<keyword evidence="3" id="KW-1185">Reference proteome</keyword>